<dbReference type="PANTHER" id="PTHR37171:SF1">
    <property type="entry name" value="SERINE_THREONINE-PROTEIN KINASE YRZF-RELATED"/>
    <property type="match status" value="1"/>
</dbReference>
<dbReference type="PANTHER" id="PTHR37171">
    <property type="entry name" value="SERINE/THREONINE-PROTEIN KINASE YRZF-RELATED"/>
    <property type="match status" value="1"/>
</dbReference>
<dbReference type="AlphaFoldDB" id="A0A9W8H7K9"/>
<name>A0A9W8H7K9_9FUNG</name>
<dbReference type="InterPro" id="IPR011009">
    <property type="entry name" value="Kinase-like_dom_sf"/>
</dbReference>
<evidence type="ECO:0000256" key="1">
    <source>
        <dbReference type="SAM" id="MobiDB-lite"/>
    </source>
</evidence>
<dbReference type="InterPro" id="IPR008266">
    <property type="entry name" value="Tyr_kinase_AS"/>
</dbReference>
<dbReference type="EMBL" id="JANBUL010000162">
    <property type="protein sequence ID" value="KAJ2779808.1"/>
    <property type="molecule type" value="Genomic_DNA"/>
</dbReference>
<dbReference type="Proteomes" id="UP001140217">
    <property type="component" value="Unassembled WGS sequence"/>
</dbReference>
<accession>A0A9W8H7K9</accession>
<keyword evidence="3" id="KW-1185">Reference proteome</keyword>
<organism evidence="2 3">
    <name type="scientific">Coemansia javaensis</name>
    <dbReference type="NCBI Taxonomy" id="2761396"/>
    <lineage>
        <taxon>Eukaryota</taxon>
        <taxon>Fungi</taxon>
        <taxon>Fungi incertae sedis</taxon>
        <taxon>Zoopagomycota</taxon>
        <taxon>Kickxellomycotina</taxon>
        <taxon>Kickxellomycetes</taxon>
        <taxon>Kickxellales</taxon>
        <taxon>Kickxellaceae</taxon>
        <taxon>Coemansia</taxon>
    </lineage>
</organism>
<dbReference type="PROSITE" id="PS00109">
    <property type="entry name" value="PROTEIN_KINASE_TYR"/>
    <property type="match status" value="1"/>
</dbReference>
<gene>
    <name evidence="2" type="ORF">H4R18_003803</name>
</gene>
<evidence type="ECO:0000313" key="3">
    <source>
        <dbReference type="Proteomes" id="UP001140217"/>
    </source>
</evidence>
<feature type="region of interest" description="Disordered" evidence="1">
    <location>
        <begin position="119"/>
        <end position="161"/>
    </location>
</feature>
<evidence type="ECO:0000313" key="2">
    <source>
        <dbReference type="EMBL" id="KAJ2779808.1"/>
    </source>
</evidence>
<reference evidence="2" key="1">
    <citation type="submission" date="2022-07" db="EMBL/GenBank/DDBJ databases">
        <title>Phylogenomic reconstructions and comparative analyses of Kickxellomycotina fungi.</title>
        <authorList>
            <person name="Reynolds N.K."/>
            <person name="Stajich J.E."/>
            <person name="Barry K."/>
            <person name="Grigoriev I.V."/>
            <person name="Crous P."/>
            <person name="Smith M.E."/>
        </authorList>
    </citation>
    <scope>NUCLEOTIDE SEQUENCE</scope>
    <source>
        <strain evidence="2">NBRC 105414</strain>
    </source>
</reference>
<sequence length="471" mass="52083">MYKEDLKRLGTSDKDSLLRKRLTTAISAVKALAYVQKERDWLHRSAQEDAARLADELATLERKSPGPEPEPRPQPKRARPRRACSAALSHAERLEMVRNKHDRAVERVRQIEREYAGRVDQAEVAVSPNNNDAPAKDAAPSSTDASEDESLPTLTDPAAGAGIDMTRRLGQSLQGRKLGLIDSCFKKTYGTTWNDGEQEVKAVLKVTPRSDTRRIIATRREIAAYHRLRPLQGTCIPRLLDYGRTGLGGKRHFAVVMERIEDRDLGARQMPDFRPSIGKLSSQERAACWEAISKMHDLGVIHRDIRGSNLMFRDNLHGPNRTPAFIGLGEAATVDDINDEDKAQEYEYLEQIEIADFNGLDYNSDDDNDDNAAANYPTRTANYPARATNYPFRATNYAGATGYATDANCEYDAADCAAGAVSYATDADTGPDASPADYAAEAYDYSYSIDCSDYEISVNAGKKCMPACLLS</sequence>
<proteinExistence type="predicted"/>
<dbReference type="SUPFAM" id="SSF56112">
    <property type="entry name" value="Protein kinase-like (PK-like)"/>
    <property type="match status" value="1"/>
</dbReference>
<feature type="region of interest" description="Disordered" evidence="1">
    <location>
        <begin position="48"/>
        <end position="84"/>
    </location>
</feature>
<dbReference type="InterPro" id="IPR052396">
    <property type="entry name" value="Meiotic_Drive_Suppr_Kinase"/>
</dbReference>
<dbReference type="GO" id="GO:0004672">
    <property type="term" value="F:protein kinase activity"/>
    <property type="evidence" value="ECO:0007669"/>
    <property type="project" value="InterPro"/>
</dbReference>
<feature type="compositionally biased region" description="Basic and acidic residues" evidence="1">
    <location>
        <begin position="48"/>
        <end position="73"/>
    </location>
</feature>
<protein>
    <submittedName>
        <fullName evidence="2">Uncharacterized protein</fullName>
    </submittedName>
</protein>
<feature type="compositionally biased region" description="Low complexity" evidence="1">
    <location>
        <begin position="127"/>
        <end position="144"/>
    </location>
</feature>
<comment type="caution">
    <text evidence="2">The sequence shown here is derived from an EMBL/GenBank/DDBJ whole genome shotgun (WGS) entry which is preliminary data.</text>
</comment>
<dbReference type="Gene3D" id="1.10.510.10">
    <property type="entry name" value="Transferase(Phosphotransferase) domain 1"/>
    <property type="match status" value="1"/>
</dbReference>